<sequence length="837" mass="89615">MSPGERKQRLALDMCLSYRAARSGGELMSSRSQGSVSTAPAAGSGTPMRKDKMKSHTNSPPRAAMTNSKKKPPPAAVTSAGRGAAQEGAKDDGAVPHVVRVTFLGVSGLLAKPPHLGGTPPAADAEGGATRAVADEREPSTRRQVTTSPAAAEHPSLLFPLPPHLCVVASVSRSRTARGIPSVVSKCLSRSGNQKIDKNSQRGGGMGYLKPVIEELNISSNRSVMLSMDMSPARRSSLRQDSMSGKTSSVTAGIPGVEVSPLALPKSHGDKSNKLEKQDTGEAIAEEEQPERFVAVWNQGGKQTNALAFEAELRPSSLMVDTLPDEAPTPSASSAFAPKSFVVTLGLVSHFDASPSTDEGQSSAARASMPPTFAIPVAFTDLVVNGDETLDGRRKQIDLPLSSISNLIDAFGDEALGRANYFPLIQLIAEGTVLEVDAKAAASAPENMAVAKIKKAKRNSIVKRMFSRKQHQPSVPTVWESSATQPHAVYSGAPRSIFELDRLPNNKERTLFLDRFGVAGDAVLRIGLEVFPRGSELEKIFRQKNFLRKRALSKSKNKAHVENPDDCSQYSFSTSDSRSHSLMDTLGDSDSDYSDTYSESYFTLDDNTFNSTWDESTMYTDGFSRFSSFNTTPTMDTYLNDDENTSLNSPDSIRSNRPKPPSPVGFLSNLLACNLKASCVGSDNGEIRGMYSNEDVVLEAVAGMEIVKEEDTNASNGKIIAQDDVIRSSSRVESIRSGSSVDTAKRRTAPDQSSSITVEDVVERTTPENSGGSDGVPPPALETALSSVTLANETTPLALILQRVTRSHAPDDDGENEQAQSNEGHEFTLEDHFSGSI</sequence>
<gene>
    <name evidence="2" type="ORF">ACHAW5_005264</name>
</gene>
<feature type="region of interest" description="Disordered" evidence="1">
    <location>
        <begin position="115"/>
        <end position="151"/>
    </location>
</feature>
<feature type="compositionally biased region" description="Low complexity" evidence="1">
    <location>
        <begin position="729"/>
        <end position="741"/>
    </location>
</feature>
<organism evidence="2 3">
    <name type="scientific">Stephanodiscus triporus</name>
    <dbReference type="NCBI Taxonomy" id="2934178"/>
    <lineage>
        <taxon>Eukaryota</taxon>
        <taxon>Sar</taxon>
        <taxon>Stramenopiles</taxon>
        <taxon>Ochrophyta</taxon>
        <taxon>Bacillariophyta</taxon>
        <taxon>Coscinodiscophyceae</taxon>
        <taxon>Thalassiosirophycidae</taxon>
        <taxon>Stephanodiscales</taxon>
        <taxon>Stephanodiscaceae</taxon>
        <taxon>Stephanodiscus</taxon>
    </lineage>
</organism>
<feature type="region of interest" description="Disordered" evidence="1">
    <location>
        <begin position="729"/>
        <end position="780"/>
    </location>
</feature>
<name>A0ABD3P837_9STRA</name>
<feature type="region of interest" description="Disordered" evidence="1">
    <location>
        <begin position="805"/>
        <end position="837"/>
    </location>
</feature>
<feature type="compositionally biased region" description="Basic and acidic residues" evidence="1">
    <location>
        <begin position="267"/>
        <end position="280"/>
    </location>
</feature>
<feature type="region of interest" description="Disordered" evidence="1">
    <location>
        <begin position="637"/>
        <end position="661"/>
    </location>
</feature>
<feature type="compositionally biased region" description="Polar residues" evidence="1">
    <location>
        <begin position="29"/>
        <end position="38"/>
    </location>
</feature>
<evidence type="ECO:0000313" key="3">
    <source>
        <dbReference type="Proteomes" id="UP001530315"/>
    </source>
</evidence>
<dbReference type="AlphaFoldDB" id="A0ABD3P837"/>
<feature type="compositionally biased region" description="Polar residues" evidence="1">
    <location>
        <begin position="645"/>
        <end position="655"/>
    </location>
</feature>
<feature type="region of interest" description="Disordered" evidence="1">
    <location>
        <begin position="552"/>
        <end position="578"/>
    </location>
</feature>
<evidence type="ECO:0000256" key="1">
    <source>
        <dbReference type="SAM" id="MobiDB-lite"/>
    </source>
</evidence>
<feature type="compositionally biased region" description="Polar residues" evidence="1">
    <location>
        <begin position="566"/>
        <end position="578"/>
    </location>
</feature>
<feature type="compositionally biased region" description="Polar residues" evidence="1">
    <location>
        <begin position="239"/>
        <end position="251"/>
    </location>
</feature>
<dbReference type="EMBL" id="JALLAZ020000937">
    <property type="protein sequence ID" value="KAL3784212.1"/>
    <property type="molecule type" value="Genomic_DNA"/>
</dbReference>
<feature type="region of interest" description="Disordered" evidence="1">
    <location>
        <begin position="22"/>
        <end position="92"/>
    </location>
</feature>
<proteinExistence type="predicted"/>
<protein>
    <submittedName>
        <fullName evidence="2">Uncharacterized protein</fullName>
    </submittedName>
</protein>
<keyword evidence="3" id="KW-1185">Reference proteome</keyword>
<accession>A0ABD3P837</accession>
<dbReference type="Proteomes" id="UP001530315">
    <property type="component" value="Unassembled WGS sequence"/>
</dbReference>
<feature type="region of interest" description="Disordered" evidence="1">
    <location>
        <begin position="232"/>
        <end position="285"/>
    </location>
</feature>
<comment type="caution">
    <text evidence="2">The sequence shown here is derived from an EMBL/GenBank/DDBJ whole genome shotgun (WGS) entry which is preliminary data.</text>
</comment>
<reference evidence="2 3" key="1">
    <citation type="submission" date="2024-10" db="EMBL/GenBank/DDBJ databases">
        <title>Updated reference genomes for cyclostephanoid diatoms.</title>
        <authorList>
            <person name="Roberts W.R."/>
            <person name="Alverson A.J."/>
        </authorList>
    </citation>
    <scope>NUCLEOTIDE SEQUENCE [LARGE SCALE GENOMIC DNA]</scope>
    <source>
        <strain evidence="2 3">AJA276-08</strain>
    </source>
</reference>
<feature type="compositionally biased region" description="Basic and acidic residues" evidence="1">
    <location>
        <begin position="823"/>
        <end position="837"/>
    </location>
</feature>
<evidence type="ECO:0000313" key="2">
    <source>
        <dbReference type="EMBL" id="KAL3784212.1"/>
    </source>
</evidence>